<sequence length="521" mass="59065">MKRIYRRSLLLRYRIVSARYLLVSSARTFGISLTLTTISCPGCNVPGSLILFSFAVLQTNSWRFSRPPETRSHTSHNVSPFEMFTAYEIAGGSGCTAYPAIPTVIMNAVRNLCMITSPRPQSSLSRKPPAINNSSFYLPFLRPHLSNFRPEIISALFHLPFLRILFHFPPDSRFRIFGVKQICFPRRDERYLPCSAQHPYRCDRISRCLAEIFCISKHIYRLSSSLIFYSLPFCYTVSRKEQNNMDIKIDASKVLNATGEIIPNTMNALDHVCGSLIKIGGFPILYGREYIDYCLEKTHKKLAKKLDSIPEDKLKSPAPYMVLPLMQDMFTYSAPNCEYLHNMFVNLLASSMNTDMDHAVHPVFVNIIKSLSPIDAKALSSDLFNKNLDFRIYEVRIQKNFDLTHNGNLPDILQLSGIGFSLSNKLVLIENLLDSIGYDTLNQISAVVDNLSMQGIISINQSMCFTDPHAYDSDIPILQEFIASLEKVSDIKKLLNDHKIVFKPMCGKITTLGQNFISCVT</sequence>
<protein>
    <submittedName>
        <fullName evidence="1">Uncharacterized protein</fullName>
    </submittedName>
</protein>
<dbReference type="EMBL" id="BK032652">
    <property type="protein sequence ID" value="DAF53375.1"/>
    <property type="molecule type" value="Genomic_DNA"/>
</dbReference>
<proteinExistence type="predicted"/>
<reference evidence="1" key="1">
    <citation type="journal article" date="2021" name="Proc. Natl. Acad. Sci. U.S.A.">
        <title>A Catalog of Tens of Thousands of Viruses from Human Metagenomes Reveals Hidden Associations with Chronic Diseases.</title>
        <authorList>
            <person name="Tisza M.J."/>
            <person name="Buck C.B."/>
        </authorList>
    </citation>
    <scope>NUCLEOTIDE SEQUENCE</scope>
    <source>
        <strain evidence="1">CtkyE7</strain>
    </source>
</reference>
<name>A0A8S5SRR4_9CAUD</name>
<dbReference type="InterPro" id="IPR025506">
    <property type="entry name" value="Abi_alpha"/>
</dbReference>
<organism evidence="1">
    <name type="scientific">Siphoviridae sp. ctkyE7</name>
    <dbReference type="NCBI Taxonomy" id="2827926"/>
    <lineage>
        <taxon>Viruses</taxon>
        <taxon>Duplodnaviria</taxon>
        <taxon>Heunggongvirae</taxon>
        <taxon>Uroviricota</taxon>
        <taxon>Caudoviricetes</taxon>
    </lineage>
</organism>
<evidence type="ECO:0000313" key="1">
    <source>
        <dbReference type="EMBL" id="DAF53375.1"/>
    </source>
</evidence>
<accession>A0A8S5SRR4</accession>
<dbReference type="Pfam" id="PF14337">
    <property type="entry name" value="Abi_alpha"/>
    <property type="match status" value="1"/>
</dbReference>